<evidence type="ECO:0000313" key="2">
    <source>
        <dbReference type="EMBL" id="XCH76893.1"/>
    </source>
</evidence>
<reference evidence="2" key="2">
    <citation type="submission" date="2024-06" db="EMBL/GenBank/DDBJ databases">
        <title>Micromonospora mangrovi CCTCC AA 2012012 genome sequences.</title>
        <authorList>
            <person name="Gao J."/>
        </authorList>
    </citation>
    <scope>NUCLEOTIDE SEQUENCE</scope>
    <source>
        <strain evidence="2">CCTCC AA 2012012</strain>
    </source>
</reference>
<dbReference type="AlphaFoldDB" id="A0AAU7MF91"/>
<gene>
    <name evidence="2" type="ORF">ABUL08_12640</name>
    <name evidence="1" type="ORF">VK199_12580</name>
</gene>
<sequence length="106" mass="11857">MRAGELLGRTAYDLHGRRLGRVVDVVVRGGFPPATFRLTDVIVAGHWWTRVTGRLIGPELHPAGPWLLRATARLLGRSTRQLPVDQVRLHPPVPDFPFGTPRPDRL</sequence>
<name>A0AAU7MF91_9ACTN</name>
<reference evidence="1" key="1">
    <citation type="submission" date="2024-01" db="EMBL/GenBank/DDBJ databases">
        <title>The genome sequence of Micromonospora mangrovi CCTCC AA 2012012.</title>
        <authorList>
            <person name="Gao J."/>
        </authorList>
    </citation>
    <scope>NUCLEOTIDE SEQUENCE</scope>
    <source>
        <strain evidence="1">CCTCC AA 2012012</strain>
    </source>
</reference>
<protein>
    <submittedName>
        <fullName evidence="1">PRC-barrel domain containing protein</fullName>
    </submittedName>
</protein>
<dbReference type="EMBL" id="CP159342">
    <property type="protein sequence ID" value="XCH76893.1"/>
    <property type="molecule type" value="Genomic_DNA"/>
</dbReference>
<organism evidence="1">
    <name type="scientific">Micromonospora sp. CCTCC AA 2012012</name>
    <dbReference type="NCBI Taxonomy" id="3111921"/>
    <lineage>
        <taxon>Bacteria</taxon>
        <taxon>Bacillati</taxon>
        <taxon>Actinomycetota</taxon>
        <taxon>Actinomycetes</taxon>
        <taxon>Micromonosporales</taxon>
        <taxon>Micromonosporaceae</taxon>
        <taxon>Micromonospora</taxon>
    </lineage>
</organism>
<dbReference type="EMBL" id="CP157762">
    <property type="protein sequence ID" value="XBP96188.1"/>
    <property type="molecule type" value="Genomic_DNA"/>
</dbReference>
<evidence type="ECO:0000313" key="1">
    <source>
        <dbReference type="EMBL" id="XBP96188.1"/>
    </source>
</evidence>
<proteinExistence type="predicted"/>
<accession>A0AAU7MF91</accession>
<dbReference type="RefSeq" id="WP_350937700.1">
    <property type="nucleotide sequence ID" value="NZ_CP157762.1"/>
</dbReference>